<protein>
    <recommendedName>
        <fullName evidence="4 10">ATP phosphoribosyltransferase</fullName>
        <ecNumber evidence="3 10">2.4.2.17</ecNumber>
    </recommendedName>
</protein>
<evidence type="ECO:0000256" key="4">
    <source>
        <dbReference type="ARBA" id="ARBA00020998"/>
    </source>
</evidence>
<keyword evidence="6 12" id="KW-0328">Glycosyltransferase</keyword>
<keyword evidence="5" id="KW-0028">Amino-acid biosynthesis</keyword>
<evidence type="ECO:0000256" key="9">
    <source>
        <dbReference type="ARBA" id="ARBA00024861"/>
    </source>
</evidence>
<evidence type="ECO:0000313" key="13">
    <source>
        <dbReference type="Proteomes" id="UP001321014"/>
    </source>
</evidence>
<dbReference type="Proteomes" id="UP001321014">
    <property type="component" value="Unassembled WGS sequence"/>
</dbReference>
<evidence type="ECO:0000256" key="7">
    <source>
        <dbReference type="ARBA" id="ARBA00022679"/>
    </source>
</evidence>
<keyword evidence="7 12" id="KW-0808">Transferase</keyword>
<gene>
    <name evidence="12" type="primary">hisG</name>
    <name evidence="12" type="ORF">OEZ49_13465</name>
</gene>
<comment type="catalytic activity">
    <reaction evidence="1">
        <text>1-(5-phospho-beta-D-ribosyl)-ATP + diphosphate = 5-phospho-alpha-D-ribose 1-diphosphate + ATP</text>
        <dbReference type="Rhea" id="RHEA:18473"/>
        <dbReference type="ChEBI" id="CHEBI:30616"/>
        <dbReference type="ChEBI" id="CHEBI:33019"/>
        <dbReference type="ChEBI" id="CHEBI:58017"/>
        <dbReference type="ChEBI" id="CHEBI:73183"/>
        <dbReference type="EC" id="2.4.2.17"/>
    </reaction>
</comment>
<evidence type="ECO:0000256" key="8">
    <source>
        <dbReference type="ARBA" id="ARBA00023102"/>
    </source>
</evidence>
<evidence type="ECO:0000256" key="6">
    <source>
        <dbReference type="ARBA" id="ARBA00022676"/>
    </source>
</evidence>
<dbReference type="InterPro" id="IPR001348">
    <property type="entry name" value="ATP_PRibTrfase_HisG"/>
</dbReference>
<dbReference type="EMBL" id="JAOVQN010000013">
    <property type="protein sequence ID" value="MCU9838781.1"/>
    <property type="molecule type" value="Genomic_DNA"/>
</dbReference>
<dbReference type="InterPro" id="IPR013820">
    <property type="entry name" value="ATP_PRibTrfase_cat"/>
</dbReference>
<sequence>MSLKLGVPSKGRLMEKTFAWFDKRGITLSRTGSDREYAGRVDGIEGVSLVLLSAGEIPRELAAGRIHLGVTGTDLVHEKLPLWDQQLEEVAPLGFGQADLIIAVPACWADVDTLDDLDAAAAGFRARHGHRLRIATKYHRLVREFLTGAGVADYTLVDSQGATEGTVKNETAEAIADITSTGETLRANHLKILSDGLILRSQATLWRSRVAPMDAVEKSALDQLLQRLSQ</sequence>
<evidence type="ECO:0000313" key="12">
    <source>
        <dbReference type="EMBL" id="MCU9838781.1"/>
    </source>
</evidence>
<dbReference type="Pfam" id="PF01634">
    <property type="entry name" value="HisG"/>
    <property type="match status" value="1"/>
</dbReference>
<dbReference type="SUPFAM" id="SSF53850">
    <property type="entry name" value="Periplasmic binding protein-like II"/>
    <property type="match status" value="1"/>
</dbReference>
<comment type="pathway">
    <text evidence="2">Amino-acid biosynthesis; L-histidine biosynthesis; L-histidine from 5-phospho-alpha-D-ribose 1-diphosphate: step 1/9.</text>
</comment>
<dbReference type="NCBIfam" id="TIGR00070">
    <property type="entry name" value="hisG"/>
    <property type="match status" value="1"/>
</dbReference>
<evidence type="ECO:0000259" key="11">
    <source>
        <dbReference type="Pfam" id="PF01634"/>
    </source>
</evidence>
<dbReference type="RefSeq" id="WP_263388792.1">
    <property type="nucleotide sequence ID" value="NZ_JAOVQN010000013.1"/>
</dbReference>
<accession>A0ABT2WSD1</accession>
<reference evidence="12 13" key="1">
    <citation type="submission" date="2022-10" db="EMBL/GenBank/DDBJ databases">
        <title>Ruegeria sp. nov., isolated from ocean surface water.</title>
        <authorList>
            <person name="He W."/>
            <person name="Wang L."/>
            <person name="Zhang D.-F."/>
        </authorList>
    </citation>
    <scope>NUCLEOTIDE SEQUENCE [LARGE SCALE GENOMIC DNA]</scope>
    <source>
        <strain evidence="12 13">WL0004</strain>
    </source>
</reference>
<dbReference type="EC" id="2.4.2.17" evidence="3 10"/>
<keyword evidence="8" id="KW-0368">Histidine biosynthesis</keyword>
<comment type="function">
    <text evidence="9">Catalyzes the condensation of ATP and 5-phosphoribose 1-diphosphate to form N'-(5'-phosphoribosyl)-ATP (PR-ATP). Has a crucial role in the pathway because the rate of histidine biosynthesis seems to be controlled primarily by regulation of HisG enzymatic activity.</text>
</comment>
<comment type="caution">
    <text evidence="12">The sequence shown here is derived from an EMBL/GenBank/DDBJ whole genome shotgun (WGS) entry which is preliminary data.</text>
</comment>
<name>A0ABT2WSD1_9RHOB</name>
<proteinExistence type="predicted"/>
<organism evidence="12 13">
    <name type="scientific">Ruegeria marisflavi</name>
    <dbReference type="NCBI Taxonomy" id="2984152"/>
    <lineage>
        <taxon>Bacteria</taxon>
        <taxon>Pseudomonadati</taxon>
        <taxon>Pseudomonadota</taxon>
        <taxon>Alphaproteobacteria</taxon>
        <taxon>Rhodobacterales</taxon>
        <taxon>Roseobacteraceae</taxon>
        <taxon>Ruegeria</taxon>
    </lineage>
</organism>
<evidence type="ECO:0000256" key="1">
    <source>
        <dbReference type="ARBA" id="ARBA00000915"/>
    </source>
</evidence>
<dbReference type="PANTHER" id="PTHR21403">
    <property type="entry name" value="ATP PHOSPHORIBOSYLTRANSFERASE ATP-PRTASE"/>
    <property type="match status" value="1"/>
</dbReference>
<evidence type="ECO:0000256" key="10">
    <source>
        <dbReference type="NCBIfam" id="TIGR00070"/>
    </source>
</evidence>
<dbReference type="CDD" id="cd13593">
    <property type="entry name" value="PBP2_HisGL3"/>
    <property type="match status" value="1"/>
</dbReference>
<keyword evidence="13" id="KW-1185">Reference proteome</keyword>
<evidence type="ECO:0000256" key="2">
    <source>
        <dbReference type="ARBA" id="ARBA00004667"/>
    </source>
</evidence>
<dbReference type="GO" id="GO:0003879">
    <property type="term" value="F:ATP phosphoribosyltransferase activity"/>
    <property type="evidence" value="ECO:0007669"/>
    <property type="project" value="UniProtKB-EC"/>
</dbReference>
<evidence type="ECO:0000256" key="3">
    <source>
        <dbReference type="ARBA" id="ARBA00011946"/>
    </source>
</evidence>
<dbReference type="PANTHER" id="PTHR21403:SF8">
    <property type="entry name" value="ATP PHOSPHORIBOSYLTRANSFERASE"/>
    <property type="match status" value="1"/>
</dbReference>
<evidence type="ECO:0000256" key="5">
    <source>
        <dbReference type="ARBA" id="ARBA00022605"/>
    </source>
</evidence>
<dbReference type="Gene3D" id="3.40.190.10">
    <property type="entry name" value="Periplasmic binding protein-like II"/>
    <property type="match status" value="2"/>
</dbReference>
<feature type="domain" description="ATP phosphoribosyltransferase catalytic" evidence="11">
    <location>
        <begin position="54"/>
        <end position="229"/>
    </location>
</feature>